<accession>A0A1U7CLZ4</accession>
<evidence type="ECO:0000313" key="1">
    <source>
        <dbReference type="EMBL" id="APW59937.1"/>
    </source>
</evidence>
<dbReference type="EMBL" id="CP019082">
    <property type="protein sequence ID" value="APW59937.1"/>
    <property type="molecule type" value="Genomic_DNA"/>
</dbReference>
<proteinExistence type="predicted"/>
<dbReference type="KEGG" id="pbor:BSF38_01398"/>
<dbReference type="RefSeq" id="WP_076344229.1">
    <property type="nucleotide sequence ID" value="NZ_CP019082.1"/>
</dbReference>
<dbReference type="STRING" id="1387353.BSF38_01398"/>
<organism evidence="1 2">
    <name type="scientific">Paludisphaera borealis</name>
    <dbReference type="NCBI Taxonomy" id="1387353"/>
    <lineage>
        <taxon>Bacteria</taxon>
        <taxon>Pseudomonadati</taxon>
        <taxon>Planctomycetota</taxon>
        <taxon>Planctomycetia</taxon>
        <taxon>Isosphaerales</taxon>
        <taxon>Isosphaeraceae</taxon>
        <taxon>Paludisphaera</taxon>
    </lineage>
</organism>
<sequence>MFPSRDEIQHAAYERWERRGWSHGADHDDWSAAEMDLVFQKNYRPAAEYPLAASERLVVGSALQPRCRFCERSAPRTKFQGPRLIVPRVVGDTSLYSAEICDECHDQFATTIDADFDAFWRSLDPPSGDESASPTSVPIGAYKSMARMAILIAPVRELGHFTDTLEWIGNPDHDFDSSLFEGTGCLVYRLHVPHAVPWVSLSRRTNADAPLPYAVFLLVSGRHVVEIALPLCSRDQDHEGAEGMKLPRRSFTTGHGHDMRSAACRLLPLERGDRPRKRGMRLFA</sequence>
<dbReference type="InterPro" id="IPR021327">
    <property type="entry name" value="DUF2934"/>
</dbReference>
<protein>
    <recommendedName>
        <fullName evidence="3">HNH endonuclease 5 domain-containing protein</fullName>
    </recommendedName>
</protein>
<evidence type="ECO:0008006" key="3">
    <source>
        <dbReference type="Google" id="ProtNLM"/>
    </source>
</evidence>
<reference evidence="2" key="1">
    <citation type="submission" date="2016-12" db="EMBL/GenBank/DDBJ databases">
        <title>Comparative genomics of four Isosphaeraceae planctomycetes: a common pool of plasmids and glycoside hydrolase genes.</title>
        <authorList>
            <person name="Ivanova A."/>
        </authorList>
    </citation>
    <scope>NUCLEOTIDE SEQUENCE [LARGE SCALE GENOMIC DNA]</scope>
    <source>
        <strain evidence="2">PX4</strain>
    </source>
</reference>
<dbReference type="Proteomes" id="UP000186309">
    <property type="component" value="Chromosome"/>
</dbReference>
<keyword evidence="2" id="KW-1185">Reference proteome</keyword>
<dbReference type="AlphaFoldDB" id="A0A1U7CLZ4"/>
<gene>
    <name evidence="1" type="ORF">BSF38_01398</name>
</gene>
<evidence type="ECO:0000313" key="2">
    <source>
        <dbReference type="Proteomes" id="UP000186309"/>
    </source>
</evidence>
<dbReference type="Pfam" id="PF11154">
    <property type="entry name" value="DUF2934"/>
    <property type="match status" value="1"/>
</dbReference>
<name>A0A1U7CLZ4_9BACT</name>